<dbReference type="Pfam" id="PF02567">
    <property type="entry name" value="PhzC-PhzF"/>
    <property type="match status" value="1"/>
</dbReference>
<protein>
    <submittedName>
        <fullName evidence="2">PhzF family phenazine biosynthesis protein</fullName>
    </submittedName>
</protein>
<name>A0A2T0LG69_9BACL</name>
<evidence type="ECO:0000256" key="1">
    <source>
        <dbReference type="PIRSR" id="PIRSR016184-1"/>
    </source>
</evidence>
<dbReference type="EMBL" id="PVNE01000007">
    <property type="protein sequence ID" value="PRX41255.1"/>
    <property type="molecule type" value="Genomic_DNA"/>
</dbReference>
<dbReference type="Proteomes" id="UP000237797">
    <property type="component" value="Unassembled WGS sequence"/>
</dbReference>
<dbReference type="SUPFAM" id="SSF54506">
    <property type="entry name" value="Diaminopimelate epimerase-like"/>
    <property type="match status" value="1"/>
</dbReference>
<dbReference type="OrthoDB" id="9788221at2"/>
<dbReference type="Gene3D" id="3.10.310.10">
    <property type="entry name" value="Diaminopimelate Epimerase, Chain A, domain 1"/>
    <property type="match status" value="2"/>
</dbReference>
<dbReference type="InterPro" id="IPR003719">
    <property type="entry name" value="Phenazine_PhzF-like"/>
</dbReference>
<organism evidence="2 3">
    <name type="scientific">Planifilum fimeticola</name>
    <dbReference type="NCBI Taxonomy" id="201975"/>
    <lineage>
        <taxon>Bacteria</taxon>
        <taxon>Bacillati</taxon>
        <taxon>Bacillota</taxon>
        <taxon>Bacilli</taxon>
        <taxon>Bacillales</taxon>
        <taxon>Thermoactinomycetaceae</taxon>
        <taxon>Planifilum</taxon>
    </lineage>
</organism>
<evidence type="ECO:0000313" key="2">
    <source>
        <dbReference type="EMBL" id="PRX41255.1"/>
    </source>
</evidence>
<dbReference type="PIRSF" id="PIRSF016184">
    <property type="entry name" value="PhzC_PhzF"/>
    <property type="match status" value="1"/>
</dbReference>
<reference evidence="2 3" key="1">
    <citation type="submission" date="2018-03" db="EMBL/GenBank/DDBJ databases">
        <title>Genomic Encyclopedia of Archaeal and Bacterial Type Strains, Phase II (KMG-II): from individual species to whole genera.</title>
        <authorList>
            <person name="Goeker M."/>
        </authorList>
    </citation>
    <scope>NUCLEOTIDE SEQUENCE [LARGE SCALE GENOMIC DNA]</scope>
    <source>
        <strain evidence="2 3">DSM 44946</strain>
    </source>
</reference>
<proteinExistence type="predicted"/>
<gene>
    <name evidence="2" type="ORF">CLV97_10721</name>
</gene>
<evidence type="ECO:0000313" key="3">
    <source>
        <dbReference type="Proteomes" id="UP000237797"/>
    </source>
</evidence>
<comment type="caution">
    <text evidence="2">The sequence shown here is derived from an EMBL/GenBank/DDBJ whole genome shotgun (WGS) entry which is preliminary data.</text>
</comment>
<dbReference type="PANTHER" id="PTHR13774">
    <property type="entry name" value="PHENAZINE BIOSYNTHESIS PROTEIN"/>
    <property type="match status" value="1"/>
</dbReference>
<dbReference type="NCBIfam" id="TIGR00654">
    <property type="entry name" value="PhzF_family"/>
    <property type="match status" value="1"/>
</dbReference>
<accession>A0A2T0LG69</accession>
<dbReference type="AlphaFoldDB" id="A0A2T0LG69"/>
<feature type="active site" evidence="1">
    <location>
        <position position="48"/>
    </location>
</feature>
<dbReference type="PANTHER" id="PTHR13774:SF32">
    <property type="entry name" value="ANTISENSE-ENHANCING SEQUENCE 1"/>
    <property type="match status" value="1"/>
</dbReference>
<dbReference type="GO" id="GO:0016853">
    <property type="term" value="F:isomerase activity"/>
    <property type="evidence" value="ECO:0007669"/>
    <property type="project" value="TreeGrafter"/>
</dbReference>
<dbReference type="GO" id="GO:0005737">
    <property type="term" value="C:cytoplasm"/>
    <property type="evidence" value="ECO:0007669"/>
    <property type="project" value="TreeGrafter"/>
</dbReference>
<dbReference type="RefSeq" id="WP_106344618.1">
    <property type="nucleotide sequence ID" value="NZ_PVNE01000007.1"/>
</dbReference>
<keyword evidence="3" id="KW-1185">Reference proteome</keyword>
<sequence length="289" mass="30975">MKHSVPFQQVDVFSAVPFKGNPVAVVLDGNGLPKERMQAIANWTNLSETTFVCQPTDPRADYRLRIFTPRNELLFAGHPTIGSAYAVLRNGLKPKTEGRLVQECGKGLVSIDIDGDRLFLTLPKPALRDIPAGELAEVAKALGVPMQSVRARATVDVGVAWMTLQLSDAEEVRRLVPDMSRIAALTPPGVSGVTVFGLAPAGARPQIEVRSFAPIEGVPEDPVCGSGNGCVAALVRQFRLIEEPAYVASQGRCVGRDGRVEVRFRDDGTILLGGHAVTCIQGTLRLESG</sequence>